<gene>
    <name evidence="1" type="ORF">ACFQ1S_22135</name>
</gene>
<evidence type="ECO:0000313" key="2">
    <source>
        <dbReference type="Proteomes" id="UP001597045"/>
    </source>
</evidence>
<reference evidence="2" key="1">
    <citation type="journal article" date="2019" name="Int. J. Syst. Evol. Microbiol.">
        <title>The Global Catalogue of Microorganisms (GCM) 10K type strain sequencing project: providing services to taxonomists for standard genome sequencing and annotation.</title>
        <authorList>
            <consortium name="The Broad Institute Genomics Platform"/>
            <consortium name="The Broad Institute Genome Sequencing Center for Infectious Disease"/>
            <person name="Wu L."/>
            <person name="Ma J."/>
        </authorList>
    </citation>
    <scope>NUCLEOTIDE SEQUENCE [LARGE SCALE GENOMIC DNA]</scope>
    <source>
        <strain evidence="2">JCM 31486</strain>
    </source>
</reference>
<dbReference type="Proteomes" id="UP001597045">
    <property type="component" value="Unassembled WGS sequence"/>
</dbReference>
<dbReference type="EMBL" id="JBHTIS010001370">
    <property type="protein sequence ID" value="MFD1048043.1"/>
    <property type="molecule type" value="Genomic_DNA"/>
</dbReference>
<evidence type="ECO:0008006" key="3">
    <source>
        <dbReference type="Google" id="ProtNLM"/>
    </source>
</evidence>
<accession>A0ABW3MDA0</accession>
<evidence type="ECO:0000313" key="1">
    <source>
        <dbReference type="EMBL" id="MFD1048043.1"/>
    </source>
</evidence>
<proteinExistence type="predicted"/>
<organism evidence="1 2">
    <name type="scientific">Kibdelosporangium lantanae</name>
    <dbReference type="NCBI Taxonomy" id="1497396"/>
    <lineage>
        <taxon>Bacteria</taxon>
        <taxon>Bacillati</taxon>
        <taxon>Actinomycetota</taxon>
        <taxon>Actinomycetes</taxon>
        <taxon>Pseudonocardiales</taxon>
        <taxon>Pseudonocardiaceae</taxon>
        <taxon>Kibdelosporangium</taxon>
    </lineage>
</organism>
<comment type="caution">
    <text evidence="1">The sequence shown here is derived from an EMBL/GenBank/DDBJ whole genome shotgun (WGS) entry which is preliminary data.</text>
</comment>
<sequence>MTSTSGRRTIRVDLDLVPDVEPIRGLVRAPDGVLRPFSGWLELIQFLEKARITGPPDASERSSGQRGED</sequence>
<name>A0ABW3MDA0_9PSEU</name>
<protein>
    <recommendedName>
        <fullName evidence="3">DUF397 domain-containing protein</fullName>
    </recommendedName>
</protein>
<keyword evidence="2" id="KW-1185">Reference proteome</keyword>